<keyword evidence="11" id="KW-1185">Reference proteome</keyword>
<feature type="transmembrane region" description="Helical" evidence="8">
    <location>
        <begin position="396"/>
        <end position="415"/>
    </location>
</feature>
<evidence type="ECO:0000256" key="8">
    <source>
        <dbReference type="SAM" id="Phobius"/>
    </source>
</evidence>
<protein>
    <submittedName>
        <fullName evidence="10">MFS general substrate transporter</fullName>
    </submittedName>
</protein>
<dbReference type="InterPro" id="IPR011701">
    <property type="entry name" value="MFS"/>
</dbReference>
<keyword evidence="6 8" id="KW-0472">Membrane</keyword>
<dbReference type="PANTHER" id="PTHR23501:SF189">
    <property type="entry name" value="DRUG TRANSPORTER, PUTATIVE (AFU_ORTHOLOGUE AFUA_4G03920)-RELATED"/>
    <property type="match status" value="1"/>
</dbReference>
<feature type="transmembrane region" description="Helical" evidence="8">
    <location>
        <begin position="136"/>
        <end position="155"/>
    </location>
</feature>
<keyword evidence="3" id="KW-0813">Transport</keyword>
<feature type="transmembrane region" description="Helical" evidence="8">
    <location>
        <begin position="293"/>
        <end position="310"/>
    </location>
</feature>
<keyword evidence="5 8" id="KW-1133">Transmembrane helix</keyword>
<dbReference type="GO" id="GO:0005886">
    <property type="term" value="C:plasma membrane"/>
    <property type="evidence" value="ECO:0007669"/>
    <property type="project" value="TreeGrafter"/>
</dbReference>
<feature type="compositionally biased region" description="Polar residues" evidence="7">
    <location>
        <begin position="1"/>
        <end position="29"/>
    </location>
</feature>
<dbReference type="Proteomes" id="UP000235786">
    <property type="component" value="Unassembled WGS sequence"/>
</dbReference>
<dbReference type="Gene3D" id="1.20.1720.10">
    <property type="entry name" value="Multidrug resistance protein D"/>
    <property type="match status" value="1"/>
</dbReference>
<dbReference type="GO" id="GO:0046943">
    <property type="term" value="F:carboxylic acid transmembrane transporter activity"/>
    <property type="evidence" value="ECO:0007669"/>
    <property type="project" value="UniProtKB-ARBA"/>
</dbReference>
<feature type="region of interest" description="Disordered" evidence="7">
    <location>
        <begin position="1"/>
        <end position="41"/>
    </location>
</feature>
<organism evidence="10 11">
    <name type="scientific">Hyaloscypha variabilis (strain UAMH 11265 / GT02V1 / F)</name>
    <name type="common">Meliniomyces variabilis</name>
    <dbReference type="NCBI Taxonomy" id="1149755"/>
    <lineage>
        <taxon>Eukaryota</taxon>
        <taxon>Fungi</taxon>
        <taxon>Dikarya</taxon>
        <taxon>Ascomycota</taxon>
        <taxon>Pezizomycotina</taxon>
        <taxon>Leotiomycetes</taxon>
        <taxon>Helotiales</taxon>
        <taxon>Hyaloscyphaceae</taxon>
        <taxon>Hyaloscypha</taxon>
        <taxon>Hyaloscypha variabilis</taxon>
    </lineage>
</organism>
<dbReference type="PRINTS" id="PR01036">
    <property type="entry name" value="TCRTETB"/>
</dbReference>
<reference evidence="10 11" key="1">
    <citation type="submission" date="2016-04" db="EMBL/GenBank/DDBJ databases">
        <title>A degradative enzymes factory behind the ericoid mycorrhizal symbiosis.</title>
        <authorList>
            <consortium name="DOE Joint Genome Institute"/>
            <person name="Martino E."/>
            <person name="Morin E."/>
            <person name="Grelet G."/>
            <person name="Kuo A."/>
            <person name="Kohler A."/>
            <person name="Daghino S."/>
            <person name="Barry K."/>
            <person name="Choi C."/>
            <person name="Cichocki N."/>
            <person name="Clum A."/>
            <person name="Copeland A."/>
            <person name="Hainaut M."/>
            <person name="Haridas S."/>
            <person name="Labutti K."/>
            <person name="Lindquist E."/>
            <person name="Lipzen A."/>
            <person name="Khouja H.-R."/>
            <person name="Murat C."/>
            <person name="Ohm R."/>
            <person name="Olson A."/>
            <person name="Spatafora J."/>
            <person name="Veneault-Fourrey C."/>
            <person name="Henrissat B."/>
            <person name="Grigoriev I."/>
            <person name="Martin F."/>
            <person name="Perotto S."/>
        </authorList>
    </citation>
    <scope>NUCLEOTIDE SEQUENCE [LARGE SCALE GENOMIC DNA]</scope>
    <source>
        <strain evidence="10 11">F</strain>
    </source>
</reference>
<evidence type="ECO:0000259" key="9">
    <source>
        <dbReference type="PROSITE" id="PS50850"/>
    </source>
</evidence>
<dbReference type="Gene3D" id="1.20.1250.20">
    <property type="entry name" value="MFS general substrate transporter like domains"/>
    <property type="match status" value="1"/>
</dbReference>
<dbReference type="FunFam" id="1.20.1720.10:FF:000013">
    <property type="entry name" value="Related to multidrug resistance proteins"/>
    <property type="match status" value="1"/>
</dbReference>
<dbReference type="CDD" id="cd17502">
    <property type="entry name" value="MFS_Azr1_MDR_like"/>
    <property type="match status" value="1"/>
</dbReference>
<comment type="similarity">
    <text evidence="2">Belongs to the major facilitator superfamily.</text>
</comment>
<feature type="transmembrane region" description="Helical" evidence="8">
    <location>
        <begin position="161"/>
        <end position="182"/>
    </location>
</feature>
<feature type="transmembrane region" description="Helical" evidence="8">
    <location>
        <begin position="105"/>
        <end position="124"/>
    </location>
</feature>
<feature type="transmembrane region" description="Helical" evidence="8">
    <location>
        <begin position="330"/>
        <end position="350"/>
    </location>
</feature>
<gene>
    <name evidence="10" type="ORF">L207DRAFT_485767</name>
</gene>
<dbReference type="AlphaFoldDB" id="A0A2J6RUU3"/>
<dbReference type="OrthoDB" id="6770063at2759"/>
<evidence type="ECO:0000313" key="10">
    <source>
        <dbReference type="EMBL" id="PMD42286.1"/>
    </source>
</evidence>
<comment type="subcellular location">
    <subcellularLocation>
        <location evidence="1">Endomembrane system</location>
        <topology evidence="1">Multi-pass membrane protein</topology>
    </subcellularLocation>
</comment>
<evidence type="ECO:0000256" key="7">
    <source>
        <dbReference type="SAM" id="MobiDB-lite"/>
    </source>
</evidence>
<accession>A0A2J6RUU3</accession>
<dbReference type="PANTHER" id="PTHR23501">
    <property type="entry name" value="MAJOR FACILITATOR SUPERFAMILY"/>
    <property type="match status" value="1"/>
</dbReference>
<evidence type="ECO:0000256" key="5">
    <source>
        <dbReference type="ARBA" id="ARBA00022989"/>
    </source>
</evidence>
<evidence type="ECO:0000256" key="2">
    <source>
        <dbReference type="ARBA" id="ARBA00008335"/>
    </source>
</evidence>
<evidence type="ECO:0000256" key="3">
    <source>
        <dbReference type="ARBA" id="ARBA00022448"/>
    </source>
</evidence>
<dbReference type="PROSITE" id="PS50850">
    <property type="entry name" value="MFS"/>
    <property type="match status" value="1"/>
</dbReference>
<proteinExistence type="inferred from homology"/>
<dbReference type="InterPro" id="IPR020846">
    <property type="entry name" value="MFS_dom"/>
</dbReference>
<feature type="transmembrane region" description="Helical" evidence="8">
    <location>
        <begin position="370"/>
        <end position="389"/>
    </location>
</feature>
<evidence type="ECO:0000313" key="11">
    <source>
        <dbReference type="Proteomes" id="UP000235786"/>
    </source>
</evidence>
<feature type="domain" description="Major facilitator superfamily (MFS) profile" evidence="9">
    <location>
        <begin position="71"/>
        <end position="557"/>
    </location>
</feature>
<feature type="compositionally biased region" description="Polar residues" evidence="7">
    <location>
        <begin position="598"/>
        <end position="611"/>
    </location>
</feature>
<evidence type="ECO:0000256" key="4">
    <source>
        <dbReference type="ARBA" id="ARBA00022692"/>
    </source>
</evidence>
<dbReference type="InterPro" id="IPR036259">
    <property type="entry name" value="MFS_trans_sf"/>
</dbReference>
<feature type="transmembrane region" description="Helical" evidence="8">
    <location>
        <begin position="534"/>
        <end position="553"/>
    </location>
</feature>
<feature type="transmembrane region" description="Helical" evidence="8">
    <location>
        <begin position="467"/>
        <end position="485"/>
    </location>
</feature>
<feature type="transmembrane region" description="Helical" evidence="8">
    <location>
        <begin position="68"/>
        <end position="93"/>
    </location>
</feature>
<dbReference type="SUPFAM" id="SSF103473">
    <property type="entry name" value="MFS general substrate transporter"/>
    <property type="match status" value="1"/>
</dbReference>
<name>A0A2J6RUU3_HYAVF</name>
<feature type="transmembrane region" description="Helical" evidence="8">
    <location>
        <begin position="427"/>
        <end position="446"/>
    </location>
</feature>
<feature type="transmembrane region" description="Helical" evidence="8">
    <location>
        <begin position="262"/>
        <end position="281"/>
    </location>
</feature>
<evidence type="ECO:0000256" key="6">
    <source>
        <dbReference type="ARBA" id="ARBA00023136"/>
    </source>
</evidence>
<sequence>MIRIATNETSHTQDRAANNAVNASDQNTKNDIDAEAGDVGTQTPELVTPADEKVELQDQTNLLPLKQLLIVFAGLSCALFCSLLDQTIVATALPTLGRVFNDASISSWVGTAYLLSSTAFQPMYGRLSDIFGRKMILLASMGCFLLGSILCAVSQSMTMLIVFRAISGIGGGGILTSVMITVSDVVSLEKRGKYQGILGMVVATANSIGPLIGGIFTEKVSWRWCFYINIPLTSIAIMIVILVLPLKRVKGNAKEKLKKIDYLGSLFMLASSLLILLPLSWGGTKYPWKSAGVIVPLVIGIVLLGAFIFVEVKVAKLPLIPMHIFKNPTVVGAVGGAFLTGFVTFSNLYYLPQFYQVVRHASPIHSGIMLIPLVVTQTITSFTSGFIVSKTGNYRFNLWIGFAVWTVACGLLSTISPTTSNAKLVGYQMLSGIGAGQTFQTSLIAIQASVKRSEMAVATGMRNFLRMLGGTVALAACAAILNNTAKTELLSVLPYATIQAIISDPTRITSGKLGLTVPQQRAALLAYSHGIRNIYYFMIPCCCISFFLTVFLVKAHPLRREDDAKLQEAGKEWAAKHNGLHALGRKKKNASGEVAGESGTSEVVVSPTGSSEKAGVWGKTKESTGKV</sequence>
<keyword evidence="4 8" id="KW-0812">Transmembrane</keyword>
<feature type="transmembrane region" description="Helical" evidence="8">
    <location>
        <begin position="228"/>
        <end position="246"/>
    </location>
</feature>
<feature type="transmembrane region" description="Helical" evidence="8">
    <location>
        <begin position="194"/>
        <end position="216"/>
    </location>
</feature>
<evidence type="ECO:0000256" key="1">
    <source>
        <dbReference type="ARBA" id="ARBA00004127"/>
    </source>
</evidence>
<feature type="region of interest" description="Disordered" evidence="7">
    <location>
        <begin position="585"/>
        <end position="627"/>
    </location>
</feature>
<dbReference type="EMBL" id="KZ613943">
    <property type="protein sequence ID" value="PMD42286.1"/>
    <property type="molecule type" value="Genomic_DNA"/>
</dbReference>
<dbReference type="GO" id="GO:0012505">
    <property type="term" value="C:endomembrane system"/>
    <property type="evidence" value="ECO:0007669"/>
    <property type="project" value="UniProtKB-SubCell"/>
</dbReference>
<dbReference type="Pfam" id="PF07690">
    <property type="entry name" value="MFS_1"/>
    <property type="match status" value="1"/>
</dbReference>